<dbReference type="SUPFAM" id="SSF46626">
    <property type="entry name" value="Cytochrome c"/>
    <property type="match status" value="1"/>
</dbReference>
<evidence type="ECO:0000259" key="6">
    <source>
        <dbReference type="PROSITE" id="PS51007"/>
    </source>
</evidence>
<dbReference type="GO" id="GO:0046872">
    <property type="term" value="F:metal ion binding"/>
    <property type="evidence" value="ECO:0007669"/>
    <property type="project" value="UniProtKB-KW"/>
</dbReference>
<evidence type="ECO:0000256" key="2">
    <source>
        <dbReference type="ARBA" id="ARBA00022723"/>
    </source>
</evidence>
<accession>A0A933S014</accession>
<sequence length="104" mass="11138">MRALTLGLSCLLLAGVHAPSFAADAVNGETLAKRWCVGCHVVSEDQRKGTDLVPSFASVAAQPGFDEDKLATFLLEPHPKMSSMALSRIEAKNIAAYIAEQKRP</sequence>
<evidence type="ECO:0000256" key="1">
    <source>
        <dbReference type="ARBA" id="ARBA00022617"/>
    </source>
</evidence>
<proteinExistence type="predicted"/>
<dbReference type="GO" id="GO:0020037">
    <property type="term" value="F:heme binding"/>
    <property type="evidence" value="ECO:0007669"/>
    <property type="project" value="InterPro"/>
</dbReference>
<evidence type="ECO:0000256" key="3">
    <source>
        <dbReference type="ARBA" id="ARBA00023004"/>
    </source>
</evidence>
<evidence type="ECO:0000313" key="8">
    <source>
        <dbReference type="Proteomes" id="UP000782519"/>
    </source>
</evidence>
<keyword evidence="3 4" id="KW-0408">Iron</keyword>
<dbReference type="GO" id="GO:0009055">
    <property type="term" value="F:electron transfer activity"/>
    <property type="evidence" value="ECO:0007669"/>
    <property type="project" value="InterPro"/>
</dbReference>
<keyword evidence="5" id="KW-0732">Signal</keyword>
<evidence type="ECO:0000256" key="4">
    <source>
        <dbReference type="PROSITE-ProRule" id="PRU00433"/>
    </source>
</evidence>
<feature type="signal peptide" evidence="5">
    <location>
        <begin position="1"/>
        <end position="22"/>
    </location>
</feature>
<gene>
    <name evidence="7" type="ORF">HZA66_11850</name>
</gene>
<dbReference type="Gene3D" id="1.10.760.10">
    <property type="entry name" value="Cytochrome c-like domain"/>
    <property type="match status" value="1"/>
</dbReference>
<dbReference type="AlphaFoldDB" id="A0A933S014"/>
<keyword evidence="1 4" id="KW-0349">Heme</keyword>
<organism evidence="7 8">
    <name type="scientific">Rhodopseudomonas palustris</name>
    <dbReference type="NCBI Taxonomy" id="1076"/>
    <lineage>
        <taxon>Bacteria</taxon>
        <taxon>Pseudomonadati</taxon>
        <taxon>Pseudomonadota</taxon>
        <taxon>Alphaproteobacteria</taxon>
        <taxon>Hyphomicrobiales</taxon>
        <taxon>Nitrobacteraceae</taxon>
        <taxon>Rhodopseudomonas</taxon>
    </lineage>
</organism>
<dbReference type="InterPro" id="IPR036909">
    <property type="entry name" value="Cyt_c-like_dom_sf"/>
</dbReference>
<keyword evidence="2 4" id="KW-0479">Metal-binding</keyword>
<comment type="caution">
    <text evidence="7">The sequence shown here is derived from an EMBL/GenBank/DDBJ whole genome shotgun (WGS) entry which is preliminary data.</text>
</comment>
<feature type="chain" id="PRO_5037488312" evidence="5">
    <location>
        <begin position="23"/>
        <end position="104"/>
    </location>
</feature>
<evidence type="ECO:0000256" key="5">
    <source>
        <dbReference type="SAM" id="SignalP"/>
    </source>
</evidence>
<evidence type="ECO:0000313" key="7">
    <source>
        <dbReference type="EMBL" id="MBI5130127.1"/>
    </source>
</evidence>
<dbReference type="Proteomes" id="UP000782519">
    <property type="component" value="Unassembled WGS sequence"/>
</dbReference>
<protein>
    <submittedName>
        <fullName evidence="7">Cytochrome c</fullName>
    </submittedName>
</protein>
<reference evidence="7" key="1">
    <citation type="submission" date="2020-07" db="EMBL/GenBank/DDBJ databases">
        <title>Huge and variable diversity of episymbiotic CPR bacteria and DPANN archaea in groundwater ecosystems.</title>
        <authorList>
            <person name="He C.Y."/>
            <person name="Keren R."/>
            <person name="Whittaker M."/>
            <person name="Farag I.F."/>
            <person name="Doudna J."/>
            <person name="Cate J.H.D."/>
            <person name="Banfield J.F."/>
        </authorList>
    </citation>
    <scope>NUCLEOTIDE SEQUENCE</scope>
    <source>
        <strain evidence="7">NC_groundwater_1818_Pr3_B-0.1um_66_35</strain>
    </source>
</reference>
<dbReference type="EMBL" id="JACRJB010000031">
    <property type="protein sequence ID" value="MBI5130127.1"/>
    <property type="molecule type" value="Genomic_DNA"/>
</dbReference>
<feature type="domain" description="Cytochrome c" evidence="6">
    <location>
        <begin position="23"/>
        <end position="102"/>
    </location>
</feature>
<dbReference type="PROSITE" id="PS51007">
    <property type="entry name" value="CYTC"/>
    <property type="match status" value="1"/>
</dbReference>
<name>A0A933S014_RHOPL</name>
<dbReference type="InterPro" id="IPR009056">
    <property type="entry name" value="Cyt_c-like_dom"/>
</dbReference>